<dbReference type="AlphaFoldDB" id="A0A6I0DUY0"/>
<gene>
    <name evidence="2" type="ORF">F9L06_10305</name>
    <name evidence="3" type="ORF">IH622_22605</name>
</gene>
<feature type="chain" id="PRO_5036176258" evidence="1">
    <location>
        <begin position="21"/>
        <end position="135"/>
    </location>
</feature>
<accession>A0A6I0DUY0</accession>
<evidence type="ECO:0000313" key="2">
    <source>
        <dbReference type="EMBL" id="KAB2798985.1"/>
    </source>
</evidence>
<dbReference type="Proteomes" id="UP000642265">
    <property type="component" value="Unassembled WGS sequence"/>
</dbReference>
<comment type="caution">
    <text evidence="2">The sequence shown here is derived from an EMBL/GenBank/DDBJ whole genome shotgun (WGS) entry which is preliminary data.</text>
</comment>
<dbReference type="RefSeq" id="WP_025091520.1">
    <property type="nucleotide sequence ID" value="NZ_JANFHU010000004.1"/>
</dbReference>
<sequence>MKYLFIGAMIAGLWASTAAAETADCGNLNSQLLTIKDWSAKPGDFGSVSVSMTLQSNSDKQIRMLKAVALFVDPFGEKIANLALDPDTVIKPKAALVEKGSWSAARLAKVRPQDVTAKICVSAVLYEDGSKEEFK</sequence>
<evidence type="ECO:0000313" key="4">
    <source>
        <dbReference type="Proteomes" id="UP000441102"/>
    </source>
</evidence>
<feature type="signal peptide" evidence="1">
    <location>
        <begin position="1"/>
        <end position="20"/>
    </location>
</feature>
<reference evidence="2 4" key="1">
    <citation type="submission" date="2019-09" db="EMBL/GenBank/DDBJ databases">
        <title>Taxonomic organization of the family Brucellaceae based on a phylogenomic approach.</title>
        <authorList>
            <person name="Leclercq S."/>
            <person name="Cloeckaert A."/>
            <person name="Zygmunt M.S."/>
        </authorList>
    </citation>
    <scope>NUCLEOTIDE SEQUENCE [LARGE SCALE GENOMIC DNA]</scope>
    <source>
        <strain evidence="2 4">CCUG 34461</strain>
    </source>
</reference>
<keyword evidence="1" id="KW-0732">Signal</keyword>
<proteinExistence type="predicted"/>
<reference evidence="3" key="3">
    <citation type="submission" date="2020-10" db="EMBL/GenBank/DDBJ databases">
        <title>Enrichment of novel Verrucomicrobia, Bacteroidetes and Krumholzibacteria in an oxygen-limited, methane- and iron-fed bioreactor inoculated with Bothnian Sea sediments.</title>
        <authorList>
            <person name="Martins P.D."/>
            <person name="de Jong A."/>
            <person name="Lenstra W.K."/>
            <person name="van Helmond N.A.G.M."/>
            <person name="Slomp C.P."/>
            <person name="Jetten M.S.M."/>
            <person name="Welte C.U."/>
            <person name="Rasigraf O."/>
        </authorList>
    </citation>
    <scope>NUCLEOTIDE SEQUENCE</scope>
    <source>
        <strain evidence="3">MAG47</strain>
    </source>
</reference>
<dbReference type="EMBL" id="JACZKO010000061">
    <property type="protein sequence ID" value="MBE0563587.1"/>
    <property type="molecule type" value="Genomic_DNA"/>
</dbReference>
<protein>
    <submittedName>
        <fullName evidence="2">Uncharacterized protein</fullName>
    </submittedName>
</protein>
<reference evidence="3" key="2">
    <citation type="submission" date="2020-09" db="EMBL/GenBank/DDBJ databases">
        <authorList>
            <person name="Dalcin Martins P."/>
        </authorList>
    </citation>
    <scope>NUCLEOTIDE SEQUENCE</scope>
    <source>
        <strain evidence="3">MAG47</strain>
    </source>
</reference>
<dbReference type="EMBL" id="WBWX01000003">
    <property type="protein sequence ID" value="KAB2798985.1"/>
    <property type="molecule type" value="Genomic_DNA"/>
</dbReference>
<name>A0A6I0DUY0_BRUAN</name>
<organism evidence="2 4">
    <name type="scientific">Brucella anthropi</name>
    <name type="common">Ochrobactrum anthropi</name>
    <dbReference type="NCBI Taxonomy" id="529"/>
    <lineage>
        <taxon>Bacteria</taxon>
        <taxon>Pseudomonadati</taxon>
        <taxon>Pseudomonadota</taxon>
        <taxon>Alphaproteobacteria</taxon>
        <taxon>Hyphomicrobiales</taxon>
        <taxon>Brucellaceae</taxon>
        <taxon>Brucella/Ochrobactrum group</taxon>
        <taxon>Brucella</taxon>
    </lineage>
</organism>
<evidence type="ECO:0000256" key="1">
    <source>
        <dbReference type="SAM" id="SignalP"/>
    </source>
</evidence>
<dbReference type="Proteomes" id="UP000441102">
    <property type="component" value="Unassembled WGS sequence"/>
</dbReference>
<evidence type="ECO:0000313" key="3">
    <source>
        <dbReference type="EMBL" id="MBE0563587.1"/>
    </source>
</evidence>